<comment type="subcellular location">
    <subcellularLocation>
        <location evidence="1">Membrane</location>
        <topology evidence="1">Peripheral membrane protein</topology>
    </subcellularLocation>
</comment>
<dbReference type="PANTHER" id="PTHR43767">
    <property type="entry name" value="LONG-CHAIN-FATTY-ACID--COA LIGASE"/>
    <property type="match status" value="1"/>
</dbReference>
<dbReference type="InterPro" id="IPR020845">
    <property type="entry name" value="AMP-binding_CS"/>
</dbReference>
<dbReference type="InterPro" id="IPR050237">
    <property type="entry name" value="ATP-dep_AMP-bd_enzyme"/>
</dbReference>
<evidence type="ECO:0000259" key="9">
    <source>
        <dbReference type="Pfam" id="PF13193"/>
    </source>
</evidence>
<comment type="caution">
    <text evidence="10">The sequence shown here is derived from an EMBL/GenBank/DDBJ whole genome shotgun (WGS) entry which is preliminary data.</text>
</comment>
<keyword evidence="11" id="KW-1185">Reference proteome</keyword>
<keyword evidence="3 10" id="KW-0436">Ligase</keyword>
<dbReference type="EC" id="6.2.1.3" evidence="5"/>
<dbReference type="Proteomes" id="UP000656319">
    <property type="component" value="Unassembled WGS sequence"/>
</dbReference>
<dbReference type="PROSITE" id="PS00455">
    <property type="entry name" value="AMP_BINDING"/>
    <property type="match status" value="1"/>
</dbReference>
<dbReference type="InterPro" id="IPR042099">
    <property type="entry name" value="ANL_N_sf"/>
</dbReference>
<evidence type="ECO:0000313" key="11">
    <source>
        <dbReference type="Proteomes" id="UP000656319"/>
    </source>
</evidence>
<reference evidence="10 11" key="1">
    <citation type="submission" date="2020-10" db="EMBL/GenBank/DDBJ databases">
        <authorList>
            <person name="Peeters C."/>
        </authorList>
    </citation>
    <scope>NUCLEOTIDE SEQUENCE [LARGE SCALE GENOMIC DNA]</scope>
    <source>
        <strain evidence="10 11">LMG 27952</strain>
    </source>
</reference>
<evidence type="ECO:0000256" key="3">
    <source>
        <dbReference type="ARBA" id="ARBA00022598"/>
    </source>
</evidence>
<dbReference type="Gene3D" id="3.40.50.12780">
    <property type="entry name" value="N-terminal domain of ligase-like"/>
    <property type="match status" value="1"/>
</dbReference>
<evidence type="ECO:0000313" key="10">
    <source>
        <dbReference type="EMBL" id="CAD6530674.1"/>
    </source>
</evidence>
<organism evidence="10 11">
    <name type="scientific">Paraburkholderia hiiakae</name>
    <dbReference type="NCBI Taxonomy" id="1081782"/>
    <lineage>
        <taxon>Bacteria</taxon>
        <taxon>Pseudomonadati</taxon>
        <taxon>Pseudomonadota</taxon>
        <taxon>Betaproteobacteria</taxon>
        <taxon>Burkholderiales</taxon>
        <taxon>Burkholderiaceae</taxon>
        <taxon>Paraburkholderia</taxon>
    </lineage>
</organism>
<dbReference type="InterPro" id="IPR000873">
    <property type="entry name" value="AMP-dep_synth/lig_dom"/>
</dbReference>
<dbReference type="PANTHER" id="PTHR43767:SF8">
    <property type="entry name" value="LONG-CHAIN-FATTY-ACID--COA LIGASE"/>
    <property type="match status" value="1"/>
</dbReference>
<dbReference type="GO" id="GO:0004467">
    <property type="term" value="F:long-chain fatty acid-CoA ligase activity"/>
    <property type="evidence" value="ECO:0007669"/>
    <property type="project" value="UniProtKB-EC"/>
</dbReference>
<dbReference type="InterPro" id="IPR025110">
    <property type="entry name" value="AMP-bd_C"/>
</dbReference>
<proteinExistence type="predicted"/>
<evidence type="ECO:0000256" key="6">
    <source>
        <dbReference type="ARBA" id="ARBA00039545"/>
    </source>
</evidence>
<dbReference type="SUPFAM" id="SSF56801">
    <property type="entry name" value="Acetyl-CoA synthetase-like"/>
    <property type="match status" value="1"/>
</dbReference>
<evidence type="ECO:0000256" key="2">
    <source>
        <dbReference type="ARBA" id="ARBA00005005"/>
    </source>
</evidence>
<evidence type="ECO:0000256" key="4">
    <source>
        <dbReference type="ARBA" id="ARBA00023136"/>
    </source>
</evidence>
<dbReference type="Gene3D" id="3.30.300.30">
    <property type="match status" value="1"/>
</dbReference>
<feature type="domain" description="AMP-binding enzyme C-terminal" evidence="9">
    <location>
        <begin position="474"/>
        <end position="548"/>
    </location>
</feature>
<gene>
    <name evidence="10" type="primary">fadD_1</name>
    <name evidence="10" type="ORF">LMG27952_02467</name>
</gene>
<protein>
    <recommendedName>
        <fullName evidence="6">Long-chain-fatty-acid--CoA ligase</fullName>
        <ecNumber evidence="5">6.2.1.3</ecNumber>
    </recommendedName>
    <alternativeName>
        <fullName evidence="7">Long-chain acyl-CoA synthetase</fullName>
    </alternativeName>
</protein>
<evidence type="ECO:0000256" key="7">
    <source>
        <dbReference type="ARBA" id="ARBA00042773"/>
    </source>
</evidence>
<evidence type="ECO:0000256" key="5">
    <source>
        <dbReference type="ARBA" id="ARBA00026121"/>
    </source>
</evidence>
<dbReference type="Pfam" id="PF00501">
    <property type="entry name" value="AMP-binding"/>
    <property type="match status" value="1"/>
</dbReference>
<sequence length="555" mass="60579">MEHERETSVQRKWLEQYPLGVPADIELGEYGSIADFLTRTAAAYPARTALCYADVELDYAAMAELSEAFATYLQVIERLPSGSRVALMMPNVPQYSLALFGVLRAGMVVVNLNPHYTEREVRFHLEDSGATILVAWEGAQAVARAAASELHCRLILATPDEIAKLPSLRSAARRVDEDAQLARAEAQTSFVAALEAGRHRSRPQPPLAPDAIAFLQYTGGTTGNPKAAVLTHRNVIANVLQLSTWLRPVLDGADVCVVTVLPMYHIMALTGNCVLSVARGWKNVLIPDPRDLSTFVEQWRKHRFSFFVGVNTLFNALMDFEPFGKLDFAGLAYTCGAGAAVQPAVGEKWHKLTGCALSGGYGLTEASPTVCMTPVGVTGREQTVGVPVSSTEVRLLDDEGHDVKSGVPGEIVVKGPQVMRGYWNRPQETQSSFTSDGFLRTGDIAVMDAQGYVTIVDRKKDLVLVSGFNVYPNEIEKVVASHPGVSECACIGVQDAKTGEALKVFVVARDSRLTADALQAWCRENLTNYKVPRQFEFREALPKSTVGKILRRALR</sequence>
<comment type="pathway">
    <text evidence="2">Lipid metabolism; fatty acid beta-oxidation.</text>
</comment>
<dbReference type="InterPro" id="IPR045851">
    <property type="entry name" value="AMP-bd_C_sf"/>
</dbReference>
<evidence type="ECO:0000259" key="8">
    <source>
        <dbReference type="Pfam" id="PF00501"/>
    </source>
</evidence>
<name>A0ABN7HR16_9BURK</name>
<keyword evidence="4" id="KW-0472">Membrane</keyword>
<accession>A0ABN7HR16</accession>
<feature type="domain" description="AMP-dependent synthetase/ligase" evidence="8">
    <location>
        <begin position="38"/>
        <end position="423"/>
    </location>
</feature>
<dbReference type="Pfam" id="PF13193">
    <property type="entry name" value="AMP-binding_C"/>
    <property type="match status" value="1"/>
</dbReference>
<dbReference type="CDD" id="cd05936">
    <property type="entry name" value="FC-FACS_FadD_like"/>
    <property type="match status" value="1"/>
</dbReference>
<dbReference type="EMBL" id="CAJHCQ010000005">
    <property type="protein sequence ID" value="CAD6530674.1"/>
    <property type="molecule type" value="Genomic_DNA"/>
</dbReference>
<evidence type="ECO:0000256" key="1">
    <source>
        <dbReference type="ARBA" id="ARBA00004170"/>
    </source>
</evidence>